<dbReference type="HAMAP" id="MF_00073">
    <property type="entry name" value="NusB"/>
    <property type="match status" value="1"/>
</dbReference>
<evidence type="ECO:0000256" key="5">
    <source>
        <dbReference type="ARBA" id="ARBA00023163"/>
    </source>
</evidence>
<keyword evidence="5 6" id="KW-0804">Transcription</keyword>
<dbReference type="InterPro" id="IPR035926">
    <property type="entry name" value="NusB-like_sf"/>
</dbReference>
<dbReference type="SUPFAM" id="SSF48013">
    <property type="entry name" value="NusB-like"/>
    <property type="match status" value="1"/>
</dbReference>
<dbReference type="STRING" id="1291764.GCA_001311235_00521"/>
<evidence type="ECO:0000256" key="4">
    <source>
        <dbReference type="ARBA" id="ARBA00023015"/>
    </source>
</evidence>
<evidence type="ECO:0000313" key="8">
    <source>
        <dbReference type="EMBL" id="PCS01306.1"/>
    </source>
</evidence>
<dbReference type="Gene3D" id="1.10.940.10">
    <property type="entry name" value="NusB-like"/>
    <property type="match status" value="1"/>
</dbReference>
<evidence type="ECO:0000256" key="3">
    <source>
        <dbReference type="ARBA" id="ARBA00022884"/>
    </source>
</evidence>
<organism evidence="8 9">
    <name type="scientific">Lactococcus fujiensis JCM 16395</name>
    <dbReference type="NCBI Taxonomy" id="1291764"/>
    <lineage>
        <taxon>Bacteria</taxon>
        <taxon>Bacillati</taxon>
        <taxon>Bacillota</taxon>
        <taxon>Bacilli</taxon>
        <taxon>Lactobacillales</taxon>
        <taxon>Streptococcaceae</taxon>
        <taxon>Lactococcus</taxon>
    </lineage>
</organism>
<evidence type="ECO:0000256" key="6">
    <source>
        <dbReference type="HAMAP-Rule" id="MF_00073"/>
    </source>
</evidence>
<dbReference type="AlphaFoldDB" id="A0A2A5RPF6"/>
<keyword evidence="4 6" id="KW-0805">Transcription regulation</keyword>
<dbReference type="EMBL" id="JXJU01000001">
    <property type="protein sequence ID" value="PCS01306.1"/>
    <property type="molecule type" value="Genomic_DNA"/>
</dbReference>
<evidence type="ECO:0000256" key="1">
    <source>
        <dbReference type="ARBA" id="ARBA00005952"/>
    </source>
</evidence>
<evidence type="ECO:0000259" key="7">
    <source>
        <dbReference type="Pfam" id="PF01029"/>
    </source>
</evidence>
<dbReference type="InterPro" id="IPR006027">
    <property type="entry name" value="NusB_RsmB_TIM44"/>
</dbReference>
<gene>
    <name evidence="6" type="primary">nusB</name>
    <name evidence="8" type="ORF">RT41_GL000070</name>
</gene>
<comment type="similarity">
    <text evidence="1 6">Belongs to the NusB family.</text>
</comment>
<evidence type="ECO:0000313" key="9">
    <source>
        <dbReference type="Proteomes" id="UP000218181"/>
    </source>
</evidence>
<protein>
    <recommendedName>
        <fullName evidence="6">Transcription antitermination protein NusB</fullName>
    </recommendedName>
    <alternativeName>
        <fullName evidence="6">Antitermination factor NusB</fullName>
    </alternativeName>
</protein>
<keyword evidence="2 6" id="KW-0889">Transcription antitermination</keyword>
<dbReference type="Proteomes" id="UP000218181">
    <property type="component" value="Unassembled WGS sequence"/>
</dbReference>
<dbReference type="PANTHER" id="PTHR11078:SF3">
    <property type="entry name" value="ANTITERMINATION NUSB DOMAIN-CONTAINING PROTEIN"/>
    <property type="match status" value="1"/>
</dbReference>
<dbReference type="Pfam" id="PF01029">
    <property type="entry name" value="NusB"/>
    <property type="match status" value="1"/>
</dbReference>
<comment type="function">
    <text evidence="6">Involved in transcription antitermination. Required for transcription of ribosomal RNA (rRNA) genes. Binds specifically to the boxA antiterminator sequence of the ribosomal RNA (rrn) operons.</text>
</comment>
<accession>A0A2A5RPF6</accession>
<feature type="domain" description="NusB/RsmB/TIM44" evidence="7">
    <location>
        <begin position="193"/>
        <end position="308"/>
    </location>
</feature>
<comment type="caution">
    <text evidence="8">The sequence shown here is derived from an EMBL/GenBank/DDBJ whole genome shotgun (WGS) entry which is preliminary data.</text>
</comment>
<sequence>MQTLYSYQMQQEMSDAVIKDFQFNVGKIEAILEHTPRFEVNYQDDRIVIRGFQKRFTNTLSKLVEIYDLLGIDLDHSALFKANAFVRDFGGYAKKMRDNEALELFNGIFANLNLVKLFSIDLEDTPVSNKVLEFFRLLPENATAEQNLETFNKVFALAHESIREKYTVEFFKPVTLIQELKAHLAEEEIKHNEEGLQVLGDTETYVLNYDNEDALNVEAPEYFLTLVNGVLEHKADLESKISEHLANNWTFDRLTNVERAILSVGAFEIEFTETPDVVAVNEAVELSKDFSDVKSSRFVNGVLTNLIKKA</sequence>
<keyword evidence="3 6" id="KW-0694">RNA-binding</keyword>
<proteinExistence type="inferred from homology"/>
<dbReference type="NCBIfam" id="TIGR01951">
    <property type="entry name" value="nusB"/>
    <property type="match status" value="1"/>
</dbReference>
<keyword evidence="9" id="KW-1185">Reference proteome</keyword>
<reference evidence="8 9" key="1">
    <citation type="submission" date="2014-12" db="EMBL/GenBank/DDBJ databases">
        <title>Draft genome sequences of 10 type strains of Lactococcus.</title>
        <authorList>
            <person name="Sun Z."/>
            <person name="Zhong Z."/>
            <person name="Liu W."/>
            <person name="Zhang W."/>
            <person name="Zhang H."/>
        </authorList>
    </citation>
    <scope>NUCLEOTIDE SEQUENCE [LARGE SCALE GENOMIC DNA]</scope>
    <source>
        <strain evidence="8 9">JCM 16395</strain>
    </source>
</reference>
<dbReference type="PANTHER" id="PTHR11078">
    <property type="entry name" value="N UTILIZATION SUBSTANCE PROTEIN B-RELATED"/>
    <property type="match status" value="1"/>
</dbReference>
<dbReference type="GO" id="GO:0031564">
    <property type="term" value="P:transcription antitermination"/>
    <property type="evidence" value="ECO:0007669"/>
    <property type="project" value="UniProtKB-KW"/>
</dbReference>
<dbReference type="InterPro" id="IPR011605">
    <property type="entry name" value="NusB_fam"/>
</dbReference>
<dbReference type="GO" id="GO:0003723">
    <property type="term" value="F:RNA binding"/>
    <property type="evidence" value="ECO:0007669"/>
    <property type="project" value="UniProtKB-UniRule"/>
</dbReference>
<evidence type="ECO:0000256" key="2">
    <source>
        <dbReference type="ARBA" id="ARBA00022814"/>
    </source>
</evidence>
<name>A0A2A5RPF6_9LACT</name>
<dbReference type="GO" id="GO:0005829">
    <property type="term" value="C:cytosol"/>
    <property type="evidence" value="ECO:0007669"/>
    <property type="project" value="TreeGrafter"/>
</dbReference>
<dbReference type="GO" id="GO:0006353">
    <property type="term" value="P:DNA-templated transcription termination"/>
    <property type="evidence" value="ECO:0007669"/>
    <property type="project" value="UniProtKB-UniRule"/>
</dbReference>